<organism evidence="6 7">
    <name type="scientific">Salana multivorans</name>
    <dbReference type="NCBI Taxonomy" id="120377"/>
    <lineage>
        <taxon>Bacteria</taxon>
        <taxon>Bacillati</taxon>
        <taxon>Actinomycetota</taxon>
        <taxon>Actinomycetes</taxon>
        <taxon>Micrococcales</taxon>
        <taxon>Beutenbergiaceae</taxon>
        <taxon>Salana</taxon>
    </lineage>
</organism>
<protein>
    <submittedName>
        <fullName evidence="6">Xylan 1,4-beta-xylosidase</fullName>
    </submittedName>
</protein>
<evidence type="ECO:0000256" key="3">
    <source>
        <dbReference type="ARBA" id="ARBA00023295"/>
    </source>
</evidence>
<evidence type="ECO:0000256" key="1">
    <source>
        <dbReference type="ARBA" id="ARBA00008875"/>
    </source>
</evidence>
<evidence type="ECO:0000256" key="4">
    <source>
        <dbReference type="PIRSR" id="PIRSR600514-1"/>
    </source>
</evidence>
<dbReference type="Gene3D" id="2.60.40.1500">
    <property type="entry name" value="Glycosyl hydrolase domain, family 39"/>
    <property type="match status" value="1"/>
</dbReference>
<proteinExistence type="inferred from homology"/>
<keyword evidence="2" id="KW-0378">Hydrolase</keyword>
<dbReference type="InterPro" id="IPR000514">
    <property type="entry name" value="Glyco_hydro_39"/>
</dbReference>
<dbReference type="PANTHER" id="PTHR12631:SF10">
    <property type="entry name" value="BETA-XYLOSIDASE-LIKE PROTEIN-RELATED"/>
    <property type="match status" value="1"/>
</dbReference>
<keyword evidence="3" id="KW-0326">Glycosidase</keyword>
<dbReference type="GO" id="GO:0004553">
    <property type="term" value="F:hydrolase activity, hydrolyzing O-glycosyl compounds"/>
    <property type="evidence" value="ECO:0007669"/>
    <property type="project" value="InterPro"/>
</dbReference>
<dbReference type="InterPro" id="IPR051923">
    <property type="entry name" value="Glycosyl_Hydrolase_39"/>
</dbReference>
<dbReference type="OrthoDB" id="9776971at2"/>
<dbReference type="GO" id="GO:0005975">
    <property type="term" value="P:carbohydrate metabolic process"/>
    <property type="evidence" value="ECO:0007669"/>
    <property type="project" value="InterPro"/>
</dbReference>
<evidence type="ECO:0000259" key="5">
    <source>
        <dbReference type="Pfam" id="PF01229"/>
    </source>
</evidence>
<dbReference type="InterPro" id="IPR017853">
    <property type="entry name" value="GH"/>
</dbReference>
<accession>A0A3N2DB23</accession>
<gene>
    <name evidence="6" type="ORF">EDD28_1592</name>
</gene>
<dbReference type="Proteomes" id="UP000275356">
    <property type="component" value="Unassembled WGS sequence"/>
</dbReference>
<dbReference type="PANTHER" id="PTHR12631">
    <property type="entry name" value="ALPHA-L-IDURONIDASE"/>
    <property type="match status" value="1"/>
</dbReference>
<feature type="active site" description="Proton donor" evidence="4">
    <location>
        <position position="168"/>
    </location>
</feature>
<dbReference type="InterPro" id="IPR049166">
    <property type="entry name" value="GH39_cat"/>
</dbReference>
<evidence type="ECO:0000313" key="7">
    <source>
        <dbReference type="Proteomes" id="UP000275356"/>
    </source>
</evidence>
<dbReference type="EMBL" id="RKHQ01000001">
    <property type="protein sequence ID" value="ROR96999.1"/>
    <property type="molecule type" value="Genomic_DNA"/>
</dbReference>
<name>A0A3N2DB23_9MICO</name>
<comment type="caution">
    <text evidence="6">The sequence shown here is derived from an EMBL/GenBank/DDBJ whole genome shotgun (WGS) entry which is preliminary data.</text>
</comment>
<dbReference type="PRINTS" id="PR00745">
    <property type="entry name" value="GLHYDRLASE39"/>
</dbReference>
<dbReference type="Pfam" id="PF01229">
    <property type="entry name" value="Glyco_hydro_39"/>
    <property type="match status" value="1"/>
</dbReference>
<dbReference type="SUPFAM" id="SSF51445">
    <property type="entry name" value="(Trans)glycosidases"/>
    <property type="match status" value="1"/>
</dbReference>
<evidence type="ECO:0000256" key="2">
    <source>
        <dbReference type="ARBA" id="ARBA00022801"/>
    </source>
</evidence>
<sequence>MSPTTPTHPGVVDATAPARRVLTDAWRSCIGTGRTREVLHADYRDSLRVAQQEIGFRYARAHGILHDDMGVVTRYDRDGRSGLHLSFGYVDQVIDTWLDAGVRPFLELGFMPHALASGPDTVFWWRGNITPPREESEWVELVQGLLRHLVARYGIDEVRTWPVEVWNEPNLSVFWKDADEAAYHRLYEITARAVKDVDADLPVGGPAISPGSDEWLPRFAEMVAARDVPCDFVSKHAYTSGPAEHLPVWGVNQTLRAPEHLLEQFATPRDLLAGTALAGLPLHITEFSSSYRPDNAIHDTAYQAAYLAPVLLRGDAHAASFSYWTLCDVFEEVGIPTSILHGGFGLLGHRQLRKPVFHLYAFLARLGADVLAEGPDHVVTRRPDGSLAILAWQPQDGVTWHTGGHRVRLALTGLPGRVSLVERHVDDERGNVRAAWRAIGSPPEPTPAQLDDLHALSEPVLTSRGVTTAGGALDLDLAVGAHGIALVEVAAAPDLRLPWDDDARLLGGAGDAGEVAGS</sequence>
<keyword evidence="7" id="KW-1185">Reference proteome</keyword>
<reference evidence="6 7" key="1">
    <citation type="submission" date="2018-11" db="EMBL/GenBank/DDBJ databases">
        <title>Sequencing the genomes of 1000 actinobacteria strains.</title>
        <authorList>
            <person name="Klenk H.-P."/>
        </authorList>
    </citation>
    <scope>NUCLEOTIDE SEQUENCE [LARGE SCALE GENOMIC DNA]</scope>
    <source>
        <strain evidence="6 7">DSM 13521</strain>
    </source>
</reference>
<dbReference type="RefSeq" id="WP_123739105.1">
    <property type="nucleotide sequence ID" value="NZ_RKHQ01000001.1"/>
</dbReference>
<comment type="similarity">
    <text evidence="1">Belongs to the glycosyl hydrolase 39 family.</text>
</comment>
<dbReference type="Gene3D" id="3.20.20.80">
    <property type="entry name" value="Glycosidases"/>
    <property type="match status" value="1"/>
</dbReference>
<dbReference type="AlphaFoldDB" id="A0A3N2DB23"/>
<dbReference type="SUPFAM" id="SSF51011">
    <property type="entry name" value="Glycosyl hydrolase domain"/>
    <property type="match status" value="1"/>
</dbReference>
<feature type="domain" description="Glycosyl hydrolases family 39 N-terminal catalytic" evidence="5">
    <location>
        <begin position="18"/>
        <end position="468"/>
    </location>
</feature>
<evidence type="ECO:0000313" key="6">
    <source>
        <dbReference type="EMBL" id="ROR96999.1"/>
    </source>
</evidence>